<dbReference type="PATRIC" id="fig|453.4.peg.668"/>
<feature type="transmembrane region" description="Helical" evidence="19">
    <location>
        <begin position="17"/>
        <end position="39"/>
    </location>
</feature>
<evidence type="ECO:0000256" key="16">
    <source>
        <dbReference type="PIRNR" id="PIRNR000169"/>
    </source>
</evidence>
<evidence type="ECO:0000256" key="4">
    <source>
        <dbReference type="ARBA" id="ARBA00019425"/>
    </source>
</evidence>
<dbReference type="InterPro" id="IPR034804">
    <property type="entry name" value="SQR/QFR_C/D"/>
</dbReference>
<dbReference type="Proteomes" id="UP000251942">
    <property type="component" value="Unassembled WGS sequence"/>
</dbReference>
<comment type="function">
    <text evidence="1 16">Membrane-anchoring subunit of succinate dehydrogenase (SDH).</text>
</comment>
<evidence type="ECO:0000256" key="6">
    <source>
        <dbReference type="ARBA" id="ARBA00022475"/>
    </source>
</evidence>
<keyword evidence="22" id="KW-1185">Reference proteome</keyword>
<evidence type="ECO:0000256" key="8">
    <source>
        <dbReference type="ARBA" id="ARBA00022532"/>
    </source>
</evidence>
<comment type="subcellular location">
    <subcellularLocation>
        <location evidence="2 16">Cell inner membrane</location>
        <topology evidence="2 16">Multi-pass membrane protein</topology>
    </subcellularLocation>
</comment>
<dbReference type="OrthoDB" id="5612767at2"/>
<dbReference type="RefSeq" id="WP_058443834.1">
    <property type="nucleotide sequence ID" value="NZ_CAAAHT010000024.1"/>
</dbReference>
<keyword evidence="13 19" id="KW-1133">Transmembrane helix</keyword>
<dbReference type="GO" id="GO:0006099">
    <property type="term" value="P:tricarboxylic acid cycle"/>
    <property type="evidence" value="ECO:0007669"/>
    <property type="project" value="UniProtKB-UniRule"/>
</dbReference>
<dbReference type="Gene3D" id="1.20.1300.10">
    <property type="entry name" value="Fumarate reductase/succinate dehydrogenase, transmembrane subunit"/>
    <property type="match status" value="1"/>
</dbReference>
<evidence type="ECO:0000256" key="19">
    <source>
        <dbReference type="SAM" id="Phobius"/>
    </source>
</evidence>
<evidence type="ECO:0000256" key="13">
    <source>
        <dbReference type="ARBA" id="ARBA00022989"/>
    </source>
</evidence>
<evidence type="ECO:0000256" key="12">
    <source>
        <dbReference type="ARBA" id="ARBA00022982"/>
    </source>
</evidence>
<keyword evidence="5 16" id="KW-0813">Transport</keyword>
<evidence type="ECO:0000256" key="2">
    <source>
        <dbReference type="ARBA" id="ARBA00004429"/>
    </source>
</evidence>
<sequence length="115" mass="13318">MVTNVTSLTGNGLKDWLIQRVTAVYFAAYSLFLLGYLLLHPQLSYDQWATLFHCIWFQIASILALFALSLHAWIGIWTVTTDYMKCTALRLTIQMLVVMWLLGQFIWGLMIVWGR</sequence>
<gene>
    <name evidence="20" type="primary">sdhD</name>
    <name evidence="20" type="ORF">Lfee_0619</name>
    <name evidence="21" type="ORF">NCTC12022_03106</name>
</gene>
<evidence type="ECO:0000256" key="10">
    <source>
        <dbReference type="ARBA" id="ARBA00022692"/>
    </source>
</evidence>
<keyword evidence="9 18" id="KW-0349">Heme</keyword>
<keyword evidence="15 16" id="KW-0472">Membrane</keyword>
<keyword evidence="12 16" id="KW-0249">Electron transport</keyword>
<dbReference type="GO" id="GO:0020037">
    <property type="term" value="F:heme binding"/>
    <property type="evidence" value="ECO:0007669"/>
    <property type="project" value="InterPro"/>
</dbReference>
<dbReference type="SUPFAM" id="SSF81343">
    <property type="entry name" value="Fumarate reductase respiratory complex transmembrane subunits"/>
    <property type="match status" value="1"/>
</dbReference>
<accession>A0A0W0U5R4</accession>
<keyword evidence="7 16" id="KW-0997">Cell inner membrane</keyword>
<dbReference type="UniPathway" id="UPA00223"/>
<dbReference type="AlphaFoldDB" id="A0A0W0U5R4"/>
<dbReference type="InterPro" id="IPR014312">
    <property type="entry name" value="Succ_DH_anchor"/>
</dbReference>
<dbReference type="GO" id="GO:0017004">
    <property type="term" value="P:cytochrome complex assembly"/>
    <property type="evidence" value="ECO:0007669"/>
    <property type="project" value="TreeGrafter"/>
</dbReference>
<reference evidence="20 22" key="1">
    <citation type="submission" date="2015-11" db="EMBL/GenBank/DDBJ databases">
        <title>Genomic analysis of 38 Legionella species identifies large and diverse effector repertoires.</title>
        <authorList>
            <person name="Burstein D."/>
            <person name="Amaro F."/>
            <person name="Zusman T."/>
            <person name="Lifshitz Z."/>
            <person name="Cohen O."/>
            <person name="Gilbert J.A."/>
            <person name="Pupko T."/>
            <person name="Shuman H.A."/>
            <person name="Segal G."/>
        </authorList>
    </citation>
    <scope>NUCLEOTIDE SEQUENCE [LARGE SCALE GENOMIC DNA]</scope>
    <source>
        <strain evidence="20 22">WO-44C</strain>
    </source>
</reference>
<dbReference type="CDD" id="cd03494">
    <property type="entry name" value="SQR_TypeC_SdhD"/>
    <property type="match status" value="1"/>
</dbReference>
<feature type="transmembrane region" description="Helical" evidence="19">
    <location>
        <begin position="93"/>
        <end position="113"/>
    </location>
</feature>
<dbReference type="PIRSF" id="PIRSF000169">
    <property type="entry name" value="SDH_D"/>
    <property type="match status" value="1"/>
</dbReference>
<evidence type="ECO:0000313" key="21">
    <source>
        <dbReference type="EMBL" id="SPX62348.1"/>
    </source>
</evidence>
<evidence type="ECO:0000256" key="1">
    <source>
        <dbReference type="ARBA" id="ARBA00004050"/>
    </source>
</evidence>
<dbReference type="GO" id="GO:0046872">
    <property type="term" value="F:metal ion binding"/>
    <property type="evidence" value="ECO:0007669"/>
    <property type="project" value="UniProtKB-KW"/>
</dbReference>
<dbReference type="NCBIfam" id="TIGR02968">
    <property type="entry name" value="succ_dehyd_anc"/>
    <property type="match status" value="1"/>
</dbReference>
<feature type="binding site" evidence="17">
    <location>
        <position position="83"/>
    </location>
    <ligand>
        <name>a ubiquinone</name>
        <dbReference type="ChEBI" id="CHEBI:16389"/>
    </ligand>
</feature>
<evidence type="ECO:0000256" key="5">
    <source>
        <dbReference type="ARBA" id="ARBA00022448"/>
    </source>
</evidence>
<dbReference type="STRING" id="453.Lfee_0619"/>
<evidence type="ECO:0000256" key="9">
    <source>
        <dbReference type="ARBA" id="ARBA00022617"/>
    </source>
</evidence>
<dbReference type="EMBL" id="LNYB01000018">
    <property type="protein sequence ID" value="KTD03003.1"/>
    <property type="molecule type" value="Genomic_DNA"/>
</dbReference>
<dbReference type="GO" id="GO:0009055">
    <property type="term" value="F:electron transfer activity"/>
    <property type="evidence" value="ECO:0007669"/>
    <property type="project" value="TreeGrafter"/>
</dbReference>
<evidence type="ECO:0000256" key="18">
    <source>
        <dbReference type="PIRSR" id="PIRSR000169-2"/>
    </source>
</evidence>
<evidence type="ECO:0000256" key="17">
    <source>
        <dbReference type="PIRSR" id="PIRSR000169-1"/>
    </source>
</evidence>
<comment type="cofactor">
    <cofactor evidence="18">
        <name>heme</name>
        <dbReference type="ChEBI" id="CHEBI:30413"/>
    </cofactor>
    <text evidence="18">The heme is bound between the two transmembrane subunits.</text>
</comment>
<evidence type="ECO:0000313" key="22">
    <source>
        <dbReference type="Proteomes" id="UP000054698"/>
    </source>
</evidence>
<keyword evidence="6 16" id="KW-1003">Cell membrane</keyword>
<comment type="pathway">
    <text evidence="3 16">Carbohydrate metabolism; tricarboxylic acid cycle.</text>
</comment>
<evidence type="ECO:0000313" key="23">
    <source>
        <dbReference type="Proteomes" id="UP000251942"/>
    </source>
</evidence>
<evidence type="ECO:0000313" key="20">
    <source>
        <dbReference type="EMBL" id="KTD03003.1"/>
    </source>
</evidence>
<reference evidence="21 23" key="2">
    <citation type="submission" date="2018-06" db="EMBL/GenBank/DDBJ databases">
        <authorList>
            <consortium name="Pathogen Informatics"/>
            <person name="Doyle S."/>
        </authorList>
    </citation>
    <scope>NUCLEOTIDE SEQUENCE [LARGE SCALE GENOMIC DNA]</scope>
    <source>
        <strain evidence="21 23">NCTC12022</strain>
    </source>
</reference>
<dbReference type="Proteomes" id="UP000054698">
    <property type="component" value="Unassembled WGS sequence"/>
</dbReference>
<dbReference type="InterPro" id="IPR000701">
    <property type="entry name" value="SuccDH_FuR_B_TM-su"/>
</dbReference>
<dbReference type="EMBL" id="UASS01000038">
    <property type="protein sequence ID" value="SPX62348.1"/>
    <property type="molecule type" value="Genomic_DNA"/>
</dbReference>
<keyword evidence="11 18" id="KW-0479">Metal-binding</keyword>
<evidence type="ECO:0000256" key="15">
    <source>
        <dbReference type="ARBA" id="ARBA00023136"/>
    </source>
</evidence>
<organism evidence="20 22">
    <name type="scientific">Legionella feeleii</name>
    <dbReference type="NCBI Taxonomy" id="453"/>
    <lineage>
        <taxon>Bacteria</taxon>
        <taxon>Pseudomonadati</taxon>
        <taxon>Pseudomonadota</taxon>
        <taxon>Gammaproteobacteria</taxon>
        <taxon>Legionellales</taxon>
        <taxon>Legionellaceae</taxon>
        <taxon>Legionella</taxon>
    </lineage>
</organism>
<keyword evidence="10 19" id="KW-0812">Transmembrane</keyword>
<evidence type="ECO:0000256" key="7">
    <source>
        <dbReference type="ARBA" id="ARBA00022519"/>
    </source>
</evidence>
<name>A0A0W0U5R4_9GAMM</name>
<feature type="binding site" description="axial binding residue" evidence="18">
    <location>
        <position position="71"/>
    </location>
    <ligand>
        <name>heme</name>
        <dbReference type="ChEBI" id="CHEBI:30413"/>
        <note>ligand shared with second transmembrane subunit</note>
    </ligand>
    <ligandPart>
        <name>Fe</name>
        <dbReference type="ChEBI" id="CHEBI:18248"/>
    </ligandPart>
</feature>
<dbReference type="GO" id="GO:0005886">
    <property type="term" value="C:plasma membrane"/>
    <property type="evidence" value="ECO:0007669"/>
    <property type="project" value="UniProtKB-SubCell"/>
</dbReference>
<evidence type="ECO:0000256" key="14">
    <source>
        <dbReference type="ARBA" id="ARBA00023004"/>
    </source>
</evidence>
<dbReference type="Pfam" id="PF01127">
    <property type="entry name" value="Sdh_cyt"/>
    <property type="match status" value="1"/>
</dbReference>
<proteinExistence type="predicted"/>
<dbReference type="PANTHER" id="PTHR38689:SF1">
    <property type="entry name" value="SUCCINATE DEHYDROGENASE HYDROPHOBIC MEMBRANE ANCHOR SUBUNIT"/>
    <property type="match status" value="1"/>
</dbReference>
<protein>
    <recommendedName>
        <fullName evidence="4 16">Succinate dehydrogenase hydrophobic membrane anchor subunit</fullName>
    </recommendedName>
</protein>
<feature type="transmembrane region" description="Helical" evidence="19">
    <location>
        <begin position="51"/>
        <end position="73"/>
    </location>
</feature>
<keyword evidence="8 16" id="KW-0816">Tricarboxylic acid cycle</keyword>
<evidence type="ECO:0000256" key="11">
    <source>
        <dbReference type="ARBA" id="ARBA00022723"/>
    </source>
</evidence>
<keyword evidence="14 18" id="KW-0408">Iron</keyword>
<evidence type="ECO:0000256" key="3">
    <source>
        <dbReference type="ARBA" id="ARBA00005163"/>
    </source>
</evidence>
<dbReference type="PANTHER" id="PTHR38689">
    <property type="entry name" value="SUCCINATE DEHYDROGENASE HYDROPHOBIC MEMBRANE ANCHOR SUBUNIT"/>
    <property type="match status" value="1"/>
</dbReference>